<evidence type="ECO:0000256" key="1">
    <source>
        <dbReference type="ARBA" id="ARBA00008987"/>
    </source>
</evidence>
<comment type="similarity">
    <text evidence="1 7">Belongs to the thioredoxin family.</text>
</comment>
<evidence type="ECO:0000259" key="10">
    <source>
        <dbReference type="PROSITE" id="PS51352"/>
    </source>
</evidence>
<feature type="site" description="Contributes to redox potential value" evidence="8">
    <location>
        <position position="33"/>
    </location>
</feature>
<feature type="site" description="Contributes to redox potential value" evidence="8">
    <location>
        <position position="34"/>
    </location>
</feature>
<feature type="active site" description="Nucleophile" evidence="8">
    <location>
        <position position="32"/>
    </location>
</feature>
<gene>
    <name evidence="11" type="primary">trxA</name>
    <name evidence="11" type="ORF">F8O01_12290</name>
</gene>
<feature type="domain" description="Thioredoxin" evidence="10">
    <location>
        <begin position="1"/>
        <end position="106"/>
    </location>
</feature>
<evidence type="ECO:0000256" key="3">
    <source>
        <dbReference type="ARBA" id="ARBA00022982"/>
    </source>
</evidence>
<name>A0A7J5BPX0_9MICO</name>
<keyword evidence="2" id="KW-0813">Transport</keyword>
<evidence type="ECO:0000256" key="8">
    <source>
        <dbReference type="PIRSR" id="PIRSR000077-1"/>
    </source>
</evidence>
<evidence type="ECO:0000256" key="7">
    <source>
        <dbReference type="PIRNR" id="PIRNR000077"/>
    </source>
</evidence>
<keyword evidence="4 9" id="KW-1015">Disulfide bond</keyword>
<dbReference type="Gene3D" id="3.40.30.10">
    <property type="entry name" value="Glutaredoxin"/>
    <property type="match status" value="1"/>
</dbReference>
<dbReference type="AlphaFoldDB" id="A0A7J5BPX0"/>
<feature type="disulfide bond" description="Redox-active" evidence="9">
    <location>
        <begin position="32"/>
        <end position="35"/>
    </location>
</feature>
<dbReference type="PROSITE" id="PS51352">
    <property type="entry name" value="THIOREDOXIN_2"/>
    <property type="match status" value="1"/>
</dbReference>
<dbReference type="PIRSF" id="PIRSF000077">
    <property type="entry name" value="Thioredoxin"/>
    <property type="match status" value="1"/>
</dbReference>
<keyword evidence="5 9" id="KW-0676">Redox-active center</keyword>
<protein>
    <recommendedName>
        <fullName evidence="6 7">Thioredoxin</fullName>
    </recommendedName>
</protein>
<dbReference type="Proteomes" id="UP000467240">
    <property type="component" value="Unassembled WGS sequence"/>
</dbReference>
<dbReference type="InterPro" id="IPR005746">
    <property type="entry name" value="Thioredoxin"/>
</dbReference>
<dbReference type="NCBIfam" id="TIGR01068">
    <property type="entry name" value="thioredoxin"/>
    <property type="match status" value="1"/>
</dbReference>
<evidence type="ECO:0000256" key="9">
    <source>
        <dbReference type="PIRSR" id="PIRSR000077-4"/>
    </source>
</evidence>
<dbReference type="GO" id="GO:0015035">
    <property type="term" value="F:protein-disulfide reductase activity"/>
    <property type="evidence" value="ECO:0007669"/>
    <property type="project" value="UniProtKB-UniRule"/>
</dbReference>
<dbReference type="OrthoDB" id="9790390at2"/>
<dbReference type="PROSITE" id="PS00194">
    <property type="entry name" value="THIOREDOXIN_1"/>
    <property type="match status" value="1"/>
</dbReference>
<evidence type="ECO:0000313" key="11">
    <source>
        <dbReference type="EMBL" id="KAB1655394.1"/>
    </source>
</evidence>
<dbReference type="RefSeq" id="WP_158041193.1">
    <property type="nucleotide sequence ID" value="NZ_JACCFV010000001.1"/>
</dbReference>
<accession>A0A7J5BPX0</accession>
<dbReference type="PANTHER" id="PTHR45663">
    <property type="entry name" value="GEO12009P1"/>
    <property type="match status" value="1"/>
</dbReference>
<evidence type="ECO:0000256" key="2">
    <source>
        <dbReference type="ARBA" id="ARBA00022448"/>
    </source>
</evidence>
<dbReference type="GO" id="GO:0005829">
    <property type="term" value="C:cytosol"/>
    <property type="evidence" value="ECO:0007669"/>
    <property type="project" value="TreeGrafter"/>
</dbReference>
<dbReference type="InterPro" id="IPR017937">
    <property type="entry name" value="Thioredoxin_CS"/>
</dbReference>
<dbReference type="FunFam" id="3.40.30.10:FF:000001">
    <property type="entry name" value="Thioredoxin"/>
    <property type="match status" value="1"/>
</dbReference>
<feature type="active site" description="Nucleophile" evidence="8">
    <location>
        <position position="35"/>
    </location>
</feature>
<dbReference type="CDD" id="cd02947">
    <property type="entry name" value="TRX_family"/>
    <property type="match status" value="1"/>
</dbReference>
<keyword evidence="3" id="KW-0249">Electron transport</keyword>
<dbReference type="InterPro" id="IPR036249">
    <property type="entry name" value="Thioredoxin-like_sf"/>
</dbReference>
<feature type="site" description="Deprotonates C-terminal active site Cys" evidence="8">
    <location>
        <position position="26"/>
    </location>
</feature>
<dbReference type="GO" id="GO:0045454">
    <property type="term" value="P:cell redox homeostasis"/>
    <property type="evidence" value="ECO:0007669"/>
    <property type="project" value="TreeGrafter"/>
</dbReference>
<evidence type="ECO:0000256" key="5">
    <source>
        <dbReference type="ARBA" id="ARBA00023284"/>
    </source>
</evidence>
<evidence type="ECO:0000256" key="4">
    <source>
        <dbReference type="ARBA" id="ARBA00023157"/>
    </source>
</evidence>
<comment type="caution">
    <text evidence="11">The sequence shown here is derived from an EMBL/GenBank/DDBJ whole genome shotgun (WGS) entry which is preliminary data.</text>
</comment>
<dbReference type="SUPFAM" id="SSF52833">
    <property type="entry name" value="Thioredoxin-like"/>
    <property type="match status" value="1"/>
</dbReference>
<sequence length="106" mass="11666">MSNAINATTATFQDEIEGTDKTVLVDFWAAWCGPCRQVSPILDQLAEEHENLKLVKVDVDAEPQLAAQYGITSIPAMKVFKDGKQVSEFIGSRPKAVLERELAAFL</sequence>
<dbReference type="EMBL" id="WBJZ01000015">
    <property type="protein sequence ID" value="KAB1655394.1"/>
    <property type="molecule type" value="Genomic_DNA"/>
</dbReference>
<dbReference type="Pfam" id="PF00085">
    <property type="entry name" value="Thioredoxin"/>
    <property type="match status" value="1"/>
</dbReference>
<dbReference type="InterPro" id="IPR013766">
    <property type="entry name" value="Thioredoxin_domain"/>
</dbReference>
<reference evidence="11 12" key="1">
    <citation type="submission" date="2019-09" db="EMBL/GenBank/DDBJ databases">
        <title>Phylogeny of genus Pseudoclavibacter and closely related genus.</title>
        <authorList>
            <person name="Li Y."/>
        </authorList>
    </citation>
    <scope>NUCLEOTIDE SEQUENCE [LARGE SCALE GENOMIC DNA]</scope>
    <source>
        <strain evidence="11 12">DSM 23821</strain>
    </source>
</reference>
<dbReference type="PANTHER" id="PTHR45663:SF11">
    <property type="entry name" value="GEO12009P1"/>
    <property type="match status" value="1"/>
</dbReference>
<evidence type="ECO:0000313" key="12">
    <source>
        <dbReference type="Proteomes" id="UP000467240"/>
    </source>
</evidence>
<evidence type="ECO:0000256" key="6">
    <source>
        <dbReference type="NCBIfam" id="TIGR01068"/>
    </source>
</evidence>
<keyword evidence="12" id="KW-1185">Reference proteome</keyword>
<organism evidence="11 12">
    <name type="scientific">Pseudoclavibacter chungangensis</name>
    <dbReference type="NCBI Taxonomy" id="587635"/>
    <lineage>
        <taxon>Bacteria</taxon>
        <taxon>Bacillati</taxon>
        <taxon>Actinomycetota</taxon>
        <taxon>Actinomycetes</taxon>
        <taxon>Micrococcales</taxon>
        <taxon>Microbacteriaceae</taxon>
        <taxon>Pseudoclavibacter</taxon>
    </lineage>
</organism>
<dbReference type="PRINTS" id="PR00421">
    <property type="entry name" value="THIOREDOXIN"/>
</dbReference>
<proteinExistence type="inferred from homology"/>